<sequence>AKGLSLLSQKLEEYFSLNYSFTQSLRQEIKSNIMKENGPDWGEEKEGQC</sequence>
<accession>A0A327Y466</accession>
<dbReference type="Proteomes" id="UP000248555">
    <property type="component" value="Unassembled WGS sequence"/>
</dbReference>
<evidence type="ECO:0000313" key="2">
    <source>
        <dbReference type="Proteomes" id="UP000248555"/>
    </source>
</evidence>
<feature type="non-terminal residue" evidence="1">
    <location>
        <position position="1"/>
    </location>
</feature>
<proteinExistence type="predicted"/>
<gene>
    <name evidence="1" type="ORF">B0I26_1291</name>
</gene>
<dbReference type="AlphaFoldDB" id="A0A327Y466"/>
<name>A0A327Y466_9BACL</name>
<organism evidence="1 2">
    <name type="scientific">Paranoxybacillus vitaminiphilus</name>
    <dbReference type="NCBI Taxonomy" id="581036"/>
    <lineage>
        <taxon>Bacteria</taxon>
        <taxon>Bacillati</taxon>
        <taxon>Bacillota</taxon>
        <taxon>Bacilli</taxon>
        <taxon>Bacillales</taxon>
        <taxon>Anoxybacillaceae</taxon>
        <taxon>Paranoxybacillus</taxon>
    </lineage>
</organism>
<reference evidence="1 2" key="1">
    <citation type="submission" date="2018-06" db="EMBL/GenBank/DDBJ databases">
        <title>Genomic Encyclopedia of Type Strains, Phase III (KMG-III): the genomes of soil and plant-associated and newly described type strains.</title>
        <authorList>
            <person name="Whitman W."/>
        </authorList>
    </citation>
    <scope>NUCLEOTIDE SEQUENCE [LARGE SCALE GENOMIC DNA]</scope>
    <source>
        <strain evidence="1 2">CGMCC 1.8979</strain>
    </source>
</reference>
<protein>
    <submittedName>
        <fullName evidence="1">Uncharacterized protein</fullName>
    </submittedName>
</protein>
<keyword evidence="2" id="KW-1185">Reference proteome</keyword>
<comment type="caution">
    <text evidence="1">The sequence shown here is derived from an EMBL/GenBank/DDBJ whole genome shotgun (WGS) entry which is preliminary data.</text>
</comment>
<evidence type="ECO:0000313" key="1">
    <source>
        <dbReference type="EMBL" id="RAK14846.1"/>
    </source>
</evidence>
<dbReference type="EMBL" id="QLMH01000029">
    <property type="protein sequence ID" value="RAK14846.1"/>
    <property type="molecule type" value="Genomic_DNA"/>
</dbReference>